<sequence>MYVDTERSWYLHNETHHSRIVGGISTGSVIGICLDCDRGTLTFYINDRRREIDGQPFAFRNMPRGLYYPAFSVNRNSLLTVHTGLAPPSNSNSSDSGSDVEHN</sequence>
<dbReference type="InterPro" id="IPR043136">
    <property type="entry name" value="B30.2/SPRY_sf"/>
</dbReference>
<dbReference type="PANTHER" id="PTHR24099">
    <property type="entry name" value="E3 UBIQUITIN-PROTEIN LIGASE TRIM36-RELATED"/>
    <property type="match status" value="1"/>
</dbReference>
<organism evidence="3 4">
    <name type="scientific">Gnathostoma spinigerum</name>
    <dbReference type="NCBI Taxonomy" id="75299"/>
    <lineage>
        <taxon>Eukaryota</taxon>
        <taxon>Metazoa</taxon>
        <taxon>Ecdysozoa</taxon>
        <taxon>Nematoda</taxon>
        <taxon>Chromadorea</taxon>
        <taxon>Rhabditida</taxon>
        <taxon>Spirurina</taxon>
        <taxon>Gnathostomatomorpha</taxon>
        <taxon>Gnathostomatoidea</taxon>
        <taxon>Gnathostomatidae</taxon>
        <taxon>Gnathostoma</taxon>
    </lineage>
</organism>
<gene>
    <name evidence="3" type="ORF">AB6A40_008639</name>
</gene>
<dbReference type="SUPFAM" id="SSF49899">
    <property type="entry name" value="Concanavalin A-like lectins/glucanases"/>
    <property type="match status" value="1"/>
</dbReference>
<dbReference type="Proteomes" id="UP001608902">
    <property type="component" value="Unassembled WGS sequence"/>
</dbReference>
<dbReference type="InterPro" id="IPR001870">
    <property type="entry name" value="B30.2/SPRY"/>
</dbReference>
<protein>
    <recommendedName>
        <fullName evidence="2">B30.2/SPRY domain-containing protein</fullName>
    </recommendedName>
</protein>
<dbReference type="PROSITE" id="PS50188">
    <property type="entry name" value="B302_SPRY"/>
    <property type="match status" value="1"/>
</dbReference>
<evidence type="ECO:0000313" key="4">
    <source>
        <dbReference type="Proteomes" id="UP001608902"/>
    </source>
</evidence>
<comment type="caution">
    <text evidence="3">The sequence shown here is derived from an EMBL/GenBank/DDBJ whole genome shotgun (WGS) entry which is preliminary data.</text>
</comment>
<dbReference type="InterPro" id="IPR013320">
    <property type="entry name" value="ConA-like_dom_sf"/>
</dbReference>
<dbReference type="Gene3D" id="2.60.120.920">
    <property type="match status" value="1"/>
</dbReference>
<evidence type="ECO:0000259" key="2">
    <source>
        <dbReference type="PROSITE" id="PS50188"/>
    </source>
</evidence>
<proteinExistence type="predicted"/>
<dbReference type="EMBL" id="JBGFUD010008174">
    <property type="protein sequence ID" value="MFH4981930.1"/>
    <property type="molecule type" value="Genomic_DNA"/>
</dbReference>
<dbReference type="InterPro" id="IPR050617">
    <property type="entry name" value="E3_ligase_FN3/SPRY"/>
</dbReference>
<evidence type="ECO:0000256" key="1">
    <source>
        <dbReference type="SAM" id="MobiDB-lite"/>
    </source>
</evidence>
<reference evidence="3 4" key="1">
    <citation type="submission" date="2024-08" db="EMBL/GenBank/DDBJ databases">
        <title>Gnathostoma spinigerum genome.</title>
        <authorList>
            <person name="Gonzalez-Bertolin B."/>
            <person name="Monzon S."/>
            <person name="Zaballos A."/>
            <person name="Jimenez P."/>
            <person name="Dekumyoy P."/>
            <person name="Varona S."/>
            <person name="Cuesta I."/>
            <person name="Sumanam S."/>
            <person name="Adisakwattana P."/>
            <person name="Gasser R.B."/>
            <person name="Hernandez-Gonzalez A."/>
            <person name="Young N.D."/>
            <person name="Perteguer M.J."/>
        </authorList>
    </citation>
    <scope>NUCLEOTIDE SEQUENCE [LARGE SCALE GENOMIC DNA]</scope>
    <source>
        <strain evidence="3">AL3</strain>
        <tissue evidence="3">Liver</tissue>
    </source>
</reference>
<dbReference type="AlphaFoldDB" id="A0ABD6EZZ4"/>
<feature type="domain" description="B30.2/SPRY" evidence="2">
    <location>
        <begin position="1"/>
        <end position="90"/>
    </location>
</feature>
<accession>A0ABD6EZZ4</accession>
<keyword evidence="4" id="KW-1185">Reference proteome</keyword>
<dbReference type="InterPro" id="IPR003877">
    <property type="entry name" value="SPRY_dom"/>
</dbReference>
<feature type="region of interest" description="Disordered" evidence="1">
    <location>
        <begin position="84"/>
        <end position="103"/>
    </location>
</feature>
<dbReference type="Pfam" id="PF00622">
    <property type="entry name" value="SPRY"/>
    <property type="match status" value="1"/>
</dbReference>
<dbReference type="PANTHER" id="PTHR24099:SF15">
    <property type="entry name" value="E3 UBIQUITIN-PROTEIN LIGASE TRIM9"/>
    <property type="match status" value="1"/>
</dbReference>
<evidence type="ECO:0000313" key="3">
    <source>
        <dbReference type="EMBL" id="MFH4981930.1"/>
    </source>
</evidence>
<name>A0ABD6EZZ4_9BILA</name>